<evidence type="ECO:0000256" key="7">
    <source>
        <dbReference type="ARBA" id="ARBA00023242"/>
    </source>
</evidence>
<dbReference type="InterPro" id="IPR034652">
    <property type="entry name" value="SRP68-RBD"/>
</dbReference>
<dbReference type="GO" id="GO:0005730">
    <property type="term" value="C:nucleolus"/>
    <property type="evidence" value="ECO:0007669"/>
    <property type="project" value="UniProtKB-SubCell"/>
</dbReference>
<dbReference type="InterPro" id="IPR038253">
    <property type="entry name" value="SRP68_N_sf"/>
</dbReference>
<gene>
    <name evidence="10" type="ORF">X943_001291</name>
</gene>
<keyword evidence="4" id="KW-0963">Cytoplasm</keyword>
<evidence type="ECO:0000256" key="6">
    <source>
        <dbReference type="ARBA" id="ARBA00023135"/>
    </source>
</evidence>
<evidence type="ECO:0000313" key="10">
    <source>
        <dbReference type="EMBL" id="KAK1932895.1"/>
    </source>
</evidence>
<comment type="similarity">
    <text evidence="3">Belongs to the SRP68 family.</text>
</comment>
<name>A0AAD9G6U2_BABDI</name>
<evidence type="ECO:0000256" key="5">
    <source>
        <dbReference type="ARBA" id="ARBA00022884"/>
    </source>
</evidence>
<dbReference type="GO" id="GO:0005047">
    <property type="term" value="F:signal recognition particle binding"/>
    <property type="evidence" value="ECO:0007669"/>
    <property type="project" value="InterPro"/>
</dbReference>
<dbReference type="Proteomes" id="UP001195914">
    <property type="component" value="Unassembled WGS sequence"/>
</dbReference>
<dbReference type="InterPro" id="IPR026258">
    <property type="entry name" value="SRP68"/>
</dbReference>
<evidence type="ECO:0000256" key="1">
    <source>
        <dbReference type="ARBA" id="ARBA00004496"/>
    </source>
</evidence>
<keyword evidence="11" id="KW-1185">Reference proteome</keyword>
<dbReference type="EMBL" id="JAHBMH010000073">
    <property type="protein sequence ID" value="KAK1932895.1"/>
    <property type="molecule type" value="Genomic_DNA"/>
</dbReference>
<evidence type="ECO:0000256" key="8">
    <source>
        <dbReference type="ARBA" id="ARBA00023274"/>
    </source>
</evidence>
<dbReference type="GO" id="GO:0030942">
    <property type="term" value="F:endoplasmic reticulum signal peptide binding"/>
    <property type="evidence" value="ECO:0007669"/>
    <property type="project" value="InterPro"/>
</dbReference>
<keyword evidence="7" id="KW-0539">Nucleus</keyword>
<proteinExistence type="inferred from homology"/>
<dbReference type="GO" id="GO:0008312">
    <property type="term" value="F:7S RNA binding"/>
    <property type="evidence" value="ECO:0007669"/>
    <property type="project" value="InterPro"/>
</dbReference>
<comment type="subcellular location">
    <subcellularLocation>
        <location evidence="1">Cytoplasm</location>
    </subcellularLocation>
    <subcellularLocation>
        <location evidence="2">Nucleus</location>
        <location evidence="2">Nucleolus</location>
    </subcellularLocation>
</comment>
<evidence type="ECO:0000313" key="11">
    <source>
        <dbReference type="Proteomes" id="UP001195914"/>
    </source>
</evidence>
<sequence length="582" mass="66797">MANETTNEVLDVKMEDKSEMNPSGCIEMDKDSEKLTFTVLDYVNDIRFKHGIRSEEYGRFHSYCSKRLTILRKQLRSTTIKSNKYVREECPDVITDTRYLEILALMAERSWAYGMLLKSQCETSHTSGPNARHRYVKRFNRALKIALRMEGLCQQFAEVNSANNARVYRSLMEGIVHLEHKRFQDAFTCLSAYANVMDQRKRFHQDTMAISEAYASQLSQVNAMIKLCSFHLRAIGSTPTVKPVMRDEDQNAELVSIVPNADGNLEVYCRGSPLQISSQFLLRQLLDAINSTEKLIVSDDVLSILLDSSNIGEAIRKELVEMLQLDTLFSSYEEVMMRITECTDTIHSEMMSSIYDQEPFRRLEDIVMLIRTLLEMEKCAIMEIMALYNLYHSKDFGEGDVTLPDCGEAVRYAHMLKQQLATVMKDPKIASMFVMQLEATKTVNGMLLGMHKLANGEEDDGMALINWAHMRQEQGTDRSTKSVTRLIWRNRVCFQIMQKAGQLCSARYYKRSVAIYARKKLASGTENEDKIDALKIFGMEKRLLPCKPIIFDLAYIHNSPPEITENKTIIGGMRNMIASFWR</sequence>
<dbReference type="GO" id="GO:0006614">
    <property type="term" value="P:SRP-dependent cotranslational protein targeting to membrane"/>
    <property type="evidence" value="ECO:0007669"/>
    <property type="project" value="InterPro"/>
</dbReference>
<organism evidence="10 11">
    <name type="scientific">Babesia divergens</name>
    <dbReference type="NCBI Taxonomy" id="32595"/>
    <lineage>
        <taxon>Eukaryota</taxon>
        <taxon>Sar</taxon>
        <taxon>Alveolata</taxon>
        <taxon>Apicomplexa</taxon>
        <taxon>Aconoidasida</taxon>
        <taxon>Piroplasmida</taxon>
        <taxon>Babesiidae</taxon>
        <taxon>Babesia</taxon>
    </lineage>
</organism>
<comment type="caution">
    <text evidence="10">The sequence shown here is derived from an EMBL/GenBank/DDBJ whole genome shotgun (WGS) entry which is preliminary data.</text>
</comment>
<evidence type="ECO:0000256" key="3">
    <source>
        <dbReference type="ARBA" id="ARBA00009352"/>
    </source>
</evidence>
<evidence type="ECO:0000256" key="9">
    <source>
        <dbReference type="ARBA" id="ARBA00029498"/>
    </source>
</evidence>
<dbReference type="PANTHER" id="PTHR12860:SF0">
    <property type="entry name" value="SIGNAL RECOGNITION PARTICLE SUBUNIT SRP68"/>
    <property type="match status" value="1"/>
</dbReference>
<protein>
    <recommendedName>
        <fullName evidence="9">Signal recognition particle subunit SRP68</fullName>
    </recommendedName>
</protein>
<dbReference type="Gene3D" id="1.10.3450.40">
    <property type="entry name" value="Signal recognition particle, SRP68 subunit, RNA-binding domain"/>
    <property type="match status" value="1"/>
</dbReference>
<dbReference type="GO" id="GO:0005786">
    <property type="term" value="C:signal recognition particle, endoplasmic reticulum targeting"/>
    <property type="evidence" value="ECO:0007669"/>
    <property type="project" value="UniProtKB-KW"/>
</dbReference>
<keyword evidence="6" id="KW-0733">Signal recognition particle</keyword>
<evidence type="ECO:0000256" key="4">
    <source>
        <dbReference type="ARBA" id="ARBA00022490"/>
    </source>
</evidence>
<keyword evidence="5" id="KW-0694">RNA-binding</keyword>
<reference evidence="10" key="1">
    <citation type="journal article" date="2014" name="Nucleic Acids Res.">
        <title>The evolutionary dynamics of variant antigen genes in Babesia reveal a history of genomic innovation underlying host-parasite interaction.</title>
        <authorList>
            <person name="Jackson A.P."/>
            <person name="Otto T.D."/>
            <person name="Darby A."/>
            <person name="Ramaprasad A."/>
            <person name="Xia D."/>
            <person name="Echaide I.E."/>
            <person name="Farber M."/>
            <person name="Gahlot S."/>
            <person name="Gamble J."/>
            <person name="Gupta D."/>
            <person name="Gupta Y."/>
            <person name="Jackson L."/>
            <person name="Malandrin L."/>
            <person name="Malas T.B."/>
            <person name="Moussa E."/>
            <person name="Nair M."/>
            <person name="Reid A.J."/>
            <person name="Sanders M."/>
            <person name="Sharma J."/>
            <person name="Tracey A."/>
            <person name="Quail M.A."/>
            <person name="Weir W."/>
            <person name="Wastling J.M."/>
            <person name="Hall N."/>
            <person name="Willadsen P."/>
            <person name="Lingelbach K."/>
            <person name="Shiels B."/>
            <person name="Tait A."/>
            <person name="Berriman M."/>
            <person name="Allred D.R."/>
            <person name="Pain A."/>
        </authorList>
    </citation>
    <scope>NUCLEOTIDE SEQUENCE</scope>
    <source>
        <strain evidence="10">1802A</strain>
    </source>
</reference>
<accession>A0AAD9G6U2</accession>
<dbReference type="PANTHER" id="PTHR12860">
    <property type="entry name" value="SIGNAL RECOGNITION PARTICLE 68 KDA PROTEIN"/>
    <property type="match status" value="1"/>
</dbReference>
<evidence type="ECO:0000256" key="2">
    <source>
        <dbReference type="ARBA" id="ARBA00004604"/>
    </source>
</evidence>
<dbReference type="Pfam" id="PF16969">
    <property type="entry name" value="SRP68"/>
    <property type="match status" value="1"/>
</dbReference>
<reference evidence="10" key="2">
    <citation type="submission" date="2021-05" db="EMBL/GenBank/DDBJ databases">
        <authorList>
            <person name="Pain A."/>
        </authorList>
    </citation>
    <scope>NUCLEOTIDE SEQUENCE</scope>
    <source>
        <strain evidence="10">1802A</strain>
    </source>
</reference>
<keyword evidence="8" id="KW-0687">Ribonucleoprotein</keyword>
<dbReference type="CDD" id="cd15481">
    <property type="entry name" value="SRP68-RBD"/>
    <property type="match status" value="1"/>
</dbReference>
<dbReference type="AlphaFoldDB" id="A0AAD9G6U2"/>